<sequence>MRAVVFGLGRMGLRHVEVLKSSGLEILAAVDPSPDARKAAAERFDIESDRLVPDVESVRSVLGGADVAIVSTTAPSHAELTVLASEAGVPNILCEKPMATSIAEAQEMLSVCRRNGTRLAINHQMRFLPHYSWAKDCFDADTKLGDLSGITVTAGNFGLAMNASHYFELFRYTAGESVSSVQAWFDDTVLPNPRGPDFADRSGCIRATTESGKRLYIDFSADQGLGLRLTYAGRFGQLFMDELAGCYDLTYRKDEFRDRPTTLYALPSEHEQGAVEPTDALASSREMLNALLSGGDYPTGEDGLAVMRCLVACHLSADAGGAVIPVTQTAGAADRVFPWA</sequence>
<name>A0A7Y0E1K6_9PROT</name>
<dbReference type="InterPro" id="IPR051450">
    <property type="entry name" value="Gfo/Idh/MocA_Oxidoreductases"/>
</dbReference>
<protein>
    <submittedName>
        <fullName evidence="2">Gfo/Idh/MocA family oxidoreductase</fullName>
    </submittedName>
</protein>
<evidence type="ECO:0000313" key="2">
    <source>
        <dbReference type="EMBL" id="NMM45574.1"/>
    </source>
</evidence>
<dbReference type="Gene3D" id="3.30.360.10">
    <property type="entry name" value="Dihydrodipicolinate Reductase, domain 2"/>
    <property type="match status" value="1"/>
</dbReference>
<evidence type="ECO:0000313" key="3">
    <source>
        <dbReference type="Proteomes" id="UP000539372"/>
    </source>
</evidence>
<evidence type="ECO:0000259" key="1">
    <source>
        <dbReference type="Pfam" id="PF01408"/>
    </source>
</evidence>
<dbReference type="PANTHER" id="PTHR43377">
    <property type="entry name" value="BILIVERDIN REDUCTASE A"/>
    <property type="match status" value="1"/>
</dbReference>
<dbReference type="EMBL" id="JABBNT010000004">
    <property type="protein sequence ID" value="NMM45574.1"/>
    <property type="molecule type" value="Genomic_DNA"/>
</dbReference>
<dbReference type="Gene3D" id="3.40.50.720">
    <property type="entry name" value="NAD(P)-binding Rossmann-like Domain"/>
    <property type="match status" value="1"/>
</dbReference>
<reference evidence="2 3" key="1">
    <citation type="submission" date="2020-04" db="EMBL/GenBank/DDBJ databases">
        <title>Rhodospirillaceae bacterium KN72 isolated from deep sea.</title>
        <authorList>
            <person name="Zhang D.-C."/>
        </authorList>
    </citation>
    <scope>NUCLEOTIDE SEQUENCE [LARGE SCALE GENOMIC DNA]</scope>
    <source>
        <strain evidence="2 3">KN72</strain>
    </source>
</reference>
<comment type="caution">
    <text evidence="2">The sequence shown here is derived from an EMBL/GenBank/DDBJ whole genome shotgun (WGS) entry which is preliminary data.</text>
</comment>
<gene>
    <name evidence="2" type="ORF">HH303_13850</name>
</gene>
<organism evidence="2 3">
    <name type="scientific">Pacificispira spongiicola</name>
    <dbReference type="NCBI Taxonomy" id="2729598"/>
    <lineage>
        <taxon>Bacteria</taxon>
        <taxon>Pseudomonadati</taxon>
        <taxon>Pseudomonadota</taxon>
        <taxon>Alphaproteobacteria</taxon>
        <taxon>Rhodospirillales</taxon>
        <taxon>Rhodospirillaceae</taxon>
        <taxon>Pacificispira</taxon>
    </lineage>
</organism>
<dbReference type="InterPro" id="IPR000683">
    <property type="entry name" value="Gfo/Idh/MocA-like_OxRdtase_N"/>
</dbReference>
<dbReference type="Proteomes" id="UP000539372">
    <property type="component" value="Unassembled WGS sequence"/>
</dbReference>
<keyword evidence="3" id="KW-1185">Reference proteome</keyword>
<dbReference type="InterPro" id="IPR036291">
    <property type="entry name" value="NAD(P)-bd_dom_sf"/>
</dbReference>
<dbReference type="SUPFAM" id="SSF51735">
    <property type="entry name" value="NAD(P)-binding Rossmann-fold domains"/>
    <property type="match status" value="1"/>
</dbReference>
<dbReference type="Pfam" id="PF01408">
    <property type="entry name" value="GFO_IDH_MocA"/>
    <property type="match status" value="1"/>
</dbReference>
<dbReference type="GO" id="GO:0000166">
    <property type="term" value="F:nucleotide binding"/>
    <property type="evidence" value="ECO:0007669"/>
    <property type="project" value="InterPro"/>
</dbReference>
<accession>A0A7Y0E1K6</accession>
<feature type="domain" description="Gfo/Idh/MocA-like oxidoreductase N-terminal" evidence="1">
    <location>
        <begin position="2"/>
        <end position="123"/>
    </location>
</feature>
<dbReference type="AlphaFoldDB" id="A0A7Y0E1K6"/>
<dbReference type="PANTHER" id="PTHR43377:SF1">
    <property type="entry name" value="BILIVERDIN REDUCTASE A"/>
    <property type="match status" value="1"/>
</dbReference>
<dbReference type="RefSeq" id="WP_169625962.1">
    <property type="nucleotide sequence ID" value="NZ_JABBNT010000004.1"/>
</dbReference>
<proteinExistence type="predicted"/>